<organism evidence="1 2">
    <name type="scientific">Dothistroma septosporum (strain NZE10 / CBS 128990)</name>
    <name type="common">Red band needle blight fungus</name>
    <name type="synonym">Mycosphaerella pini</name>
    <dbReference type="NCBI Taxonomy" id="675120"/>
    <lineage>
        <taxon>Eukaryota</taxon>
        <taxon>Fungi</taxon>
        <taxon>Dikarya</taxon>
        <taxon>Ascomycota</taxon>
        <taxon>Pezizomycotina</taxon>
        <taxon>Dothideomycetes</taxon>
        <taxon>Dothideomycetidae</taxon>
        <taxon>Mycosphaerellales</taxon>
        <taxon>Mycosphaerellaceae</taxon>
        <taxon>Dothistroma</taxon>
    </lineage>
</organism>
<dbReference type="HOGENOM" id="CLU_2196899_0_0_1"/>
<evidence type="ECO:0000313" key="2">
    <source>
        <dbReference type="Proteomes" id="UP000016933"/>
    </source>
</evidence>
<keyword evidence="2" id="KW-1185">Reference proteome</keyword>
<dbReference type="AlphaFoldDB" id="N1PNH8"/>
<gene>
    <name evidence="1" type="ORF">DOTSEDRAFT_72074</name>
</gene>
<accession>N1PNH8</accession>
<dbReference type="Proteomes" id="UP000016933">
    <property type="component" value="Unassembled WGS sequence"/>
</dbReference>
<name>N1PNH8_DOTSN</name>
<reference evidence="2" key="1">
    <citation type="journal article" date="2012" name="PLoS Genet.">
        <title>The genomes of the fungal plant pathogens Cladosporium fulvum and Dothistroma septosporum reveal adaptation to different hosts and lifestyles but also signatures of common ancestry.</title>
        <authorList>
            <person name="de Wit P.J.G.M."/>
            <person name="van der Burgt A."/>
            <person name="Oekmen B."/>
            <person name="Stergiopoulos I."/>
            <person name="Abd-Elsalam K.A."/>
            <person name="Aerts A.L."/>
            <person name="Bahkali A.H."/>
            <person name="Beenen H.G."/>
            <person name="Chettri P."/>
            <person name="Cox M.P."/>
            <person name="Datema E."/>
            <person name="de Vries R.P."/>
            <person name="Dhillon B."/>
            <person name="Ganley A.R."/>
            <person name="Griffiths S.A."/>
            <person name="Guo Y."/>
            <person name="Hamelin R.C."/>
            <person name="Henrissat B."/>
            <person name="Kabir M.S."/>
            <person name="Jashni M.K."/>
            <person name="Kema G."/>
            <person name="Klaubauf S."/>
            <person name="Lapidus A."/>
            <person name="Levasseur A."/>
            <person name="Lindquist E."/>
            <person name="Mehrabi R."/>
            <person name="Ohm R.A."/>
            <person name="Owen T.J."/>
            <person name="Salamov A."/>
            <person name="Schwelm A."/>
            <person name="Schijlen E."/>
            <person name="Sun H."/>
            <person name="van den Burg H.A."/>
            <person name="van Ham R.C.H.J."/>
            <person name="Zhang S."/>
            <person name="Goodwin S.B."/>
            <person name="Grigoriev I.V."/>
            <person name="Collemare J."/>
            <person name="Bradshaw R.E."/>
        </authorList>
    </citation>
    <scope>NUCLEOTIDE SEQUENCE [LARGE SCALE GENOMIC DNA]</scope>
    <source>
        <strain evidence="2">NZE10 / CBS 128990</strain>
    </source>
</reference>
<protein>
    <submittedName>
        <fullName evidence="1">Uncharacterized protein</fullName>
    </submittedName>
</protein>
<proteinExistence type="predicted"/>
<dbReference type="EMBL" id="KB446539">
    <property type="protein sequence ID" value="EME44473.1"/>
    <property type="molecule type" value="Genomic_DNA"/>
</dbReference>
<sequence>MVIGFNCFGRHTEDARRQDRYPGAAYWNDVDDAKHLYRREKQAGHAIRQEATRYMTVRAYSSTWRDLKLSILHGIAGARHCDLSPSVVTLTVREDEEMTARINISHQT</sequence>
<reference evidence="1 2" key="2">
    <citation type="journal article" date="2012" name="PLoS Pathog.">
        <title>Diverse lifestyles and strategies of plant pathogenesis encoded in the genomes of eighteen Dothideomycetes fungi.</title>
        <authorList>
            <person name="Ohm R.A."/>
            <person name="Feau N."/>
            <person name="Henrissat B."/>
            <person name="Schoch C.L."/>
            <person name="Horwitz B.A."/>
            <person name="Barry K.W."/>
            <person name="Condon B.J."/>
            <person name="Copeland A.C."/>
            <person name="Dhillon B."/>
            <person name="Glaser F."/>
            <person name="Hesse C.N."/>
            <person name="Kosti I."/>
            <person name="LaButti K."/>
            <person name="Lindquist E.A."/>
            <person name="Lucas S."/>
            <person name="Salamov A.A."/>
            <person name="Bradshaw R.E."/>
            <person name="Ciuffetti L."/>
            <person name="Hamelin R.C."/>
            <person name="Kema G.H.J."/>
            <person name="Lawrence C."/>
            <person name="Scott J.A."/>
            <person name="Spatafora J.W."/>
            <person name="Turgeon B.G."/>
            <person name="de Wit P.J.G.M."/>
            <person name="Zhong S."/>
            <person name="Goodwin S.B."/>
            <person name="Grigoriev I.V."/>
        </authorList>
    </citation>
    <scope>NUCLEOTIDE SEQUENCE [LARGE SCALE GENOMIC DNA]</scope>
    <source>
        <strain evidence="2">NZE10 / CBS 128990</strain>
    </source>
</reference>
<evidence type="ECO:0000313" key="1">
    <source>
        <dbReference type="EMBL" id="EME44473.1"/>
    </source>
</evidence>
<dbReference type="OrthoDB" id="41532at2759"/>